<dbReference type="InterPro" id="IPR017871">
    <property type="entry name" value="ABC_transporter-like_CS"/>
</dbReference>
<dbReference type="Gene3D" id="3.40.50.300">
    <property type="entry name" value="P-loop containing nucleotide triphosphate hydrolases"/>
    <property type="match status" value="1"/>
</dbReference>
<feature type="domain" description="ABC transporter" evidence="6">
    <location>
        <begin position="22"/>
        <end position="249"/>
    </location>
</feature>
<dbReference type="PANTHER" id="PTHR42711:SF17">
    <property type="entry name" value="ABC TRANSPORTER ATP-BINDING PROTEIN"/>
    <property type="match status" value="1"/>
</dbReference>
<protein>
    <submittedName>
        <fullName evidence="7">ABC transporter ATP-binding protein</fullName>
    </submittedName>
</protein>
<dbReference type="SMART" id="SM00382">
    <property type="entry name" value="AAA"/>
    <property type="match status" value="1"/>
</dbReference>
<dbReference type="GO" id="GO:0005524">
    <property type="term" value="F:ATP binding"/>
    <property type="evidence" value="ECO:0007669"/>
    <property type="project" value="UniProtKB-KW"/>
</dbReference>
<organism evidence="7 8">
    <name type="scientific">Nocardioides imazamoxiresistens</name>
    <dbReference type="NCBI Taxonomy" id="3231893"/>
    <lineage>
        <taxon>Bacteria</taxon>
        <taxon>Bacillati</taxon>
        <taxon>Actinomycetota</taxon>
        <taxon>Actinomycetes</taxon>
        <taxon>Propionibacteriales</taxon>
        <taxon>Nocardioidaceae</taxon>
        <taxon>Nocardioides</taxon>
    </lineage>
</organism>
<keyword evidence="2" id="KW-0813">Transport</keyword>
<reference evidence="7 8" key="1">
    <citation type="submission" date="2023-08" db="EMBL/GenBank/DDBJ databases">
        <title>Nocardioides seae sp. nov., a bacterium isolated from a soil.</title>
        <authorList>
            <person name="Wang X."/>
        </authorList>
    </citation>
    <scope>NUCLEOTIDE SEQUENCE [LARGE SCALE GENOMIC DNA]</scope>
    <source>
        <strain evidence="7 8">YZH12</strain>
    </source>
</reference>
<evidence type="ECO:0000259" key="6">
    <source>
        <dbReference type="PROSITE" id="PS50893"/>
    </source>
</evidence>
<evidence type="ECO:0000256" key="5">
    <source>
        <dbReference type="ARBA" id="ARBA00023251"/>
    </source>
</evidence>
<dbReference type="PROSITE" id="PS00211">
    <property type="entry name" value="ABC_TRANSPORTER_1"/>
    <property type="match status" value="1"/>
</dbReference>
<keyword evidence="4 7" id="KW-0067">ATP-binding</keyword>
<evidence type="ECO:0000256" key="4">
    <source>
        <dbReference type="ARBA" id="ARBA00022840"/>
    </source>
</evidence>
<evidence type="ECO:0000256" key="1">
    <source>
        <dbReference type="ARBA" id="ARBA00004202"/>
    </source>
</evidence>
<dbReference type="InterPro" id="IPR003593">
    <property type="entry name" value="AAA+_ATPase"/>
</dbReference>
<dbReference type="Pfam" id="PF00005">
    <property type="entry name" value="ABC_tran"/>
    <property type="match status" value="1"/>
</dbReference>
<dbReference type="PROSITE" id="PS50893">
    <property type="entry name" value="ABC_TRANSPORTER_2"/>
    <property type="match status" value="1"/>
</dbReference>
<comment type="caution">
    <text evidence="7">The sequence shown here is derived from an EMBL/GenBank/DDBJ whole genome shotgun (WGS) entry which is preliminary data.</text>
</comment>
<dbReference type="InterPro" id="IPR027417">
    <property type="entry name" value="P-loop_NTPase"/>
</dbReference>
<dbReference type="RefSeq" id="WP_315732510.1">
    <property type="nucleotide sequence ID" value="NZ_JAVYII010000003.1"/>
</dbReference>
<evidence type="ECO:0000313" key="7">
    <source>
        <dbReference type="EMBL" id="MDT9593084.1"/>
    </source>
</evidence>
<comment type="subcellular location">
    <subcellularLocation>
        <location evidence="1">Cell membrane</location>
        <topology evidence="1">Peripheral membrane protein</topology>
    </subcellularLocation>
</comment>
<sequence>MTTTSPSQEPAAPLEPTGAPAVALRGLTKSFRTKAGEVHAVRGIDLTITPGEVVAVLGPNGAGKTTTLDVVLGLTEPSSGTVEVFGRPPRRAVAEGRLAAILQTGGLLHDLTVRETVRLIASTYAAPTDVDDVLARTGLTELQGRLVSKCSGGEQQRLRFALALLPDPALLVLDEPTAGMDVTARREFWRTMHLEAARGRTVVFATHYLEEADAFADRIVVVAQGRVIADGTTAEIRSRASGRTVHATLPAAGRGAAVNRLLAHPGAADVRVQGDRVSVIATDSDAVARTILVDLGGHDLEVVTGSLDEAFVALTGTSDTTDPIEEDAR</sequence>
<dbReference type="InterPro" id="IPR003439">
    <property type="entry name" value="ABC_transporter-like_ATP-bd"/>
</dbReference>
<dbReference type="SUPFAM" id="SSF52540">
    <property type="entry name" value="P-loop containing nucleoside triphosphate hydrolases"/>
    <property type="match status" value="1"/>
</dbReference>
<keyword evidence="8" id="KW-1185">Reference proteome</keyword>
<dbReference type="EMBL" id="JAVYII010000003">
    <property type="protein sequence ID" value="MDT9593084.1"/>
    <property type="molecule type" value="Genomic_DNA"/>
</dbReference>
<evidence type="ECO:0000313" key="8">
    <source>
        <dbReference type="Proteomes" id="UP001268542"/>
    </source>
</evidence>
<gene>
    <name evidence="7" type="ORF">RDV89_08395</name>
</gene>
<dbReference type="Proteomes" id="UP001268542">
    <property type="component" value="Unassembled WGS sequence"/>
</dbReference>
<dbReference type="InterPro" id="IPR050763">
    <property type="entry name" value="ABC_transporter_ATP-binding"/>
</dbReference>
<accession>A0ABU3PV82</accession>
<name>A0ABU3PV82_9ACTN</name>
<dbReference type="CDD" id="cd03230">
    <property type="entry name" value="ABC_DR_subfamily_A"/>
    <property type="match status" value="1"/>
</dbReference>
<proteinExistence type="predicted"/>
<dbReference type="PANTHER" id="PTHR42711">
    <property type="entry name" value="ABC TRANSPORTER ATP-BINDING PROTEIN"/>
    <property type="match status" value="1"/>
</dbReference>
<evidence type="ECO:0000256" key="3">
    <source>
        <dbReference type="ARBA" id="ARBA00022741"/>
    </source>
</evidence>
<keyword evidence="5" id="KW-0046">Antibiotic resistance</keyword>
<evidence type="ECO:0000256" key="2">
    <source>
        <dbReference type="ARBA" id="ARBA00022448"/>
    </source>
</evidence>
<keyword evidence="3" id="KW-0547">Nucleotide-binding</keyword>